<organism evidence="2 3">
    <name type="scientific">Candidatus Propionivibrio aalborgensis</name>
    <dbReference type="NCBI Taxonomy" id="1860101"/>
    <lineage>
        <taxon>Bacteria</taxon>
        <taxon>Pseudomonadati</taxon>
        <taxon>Pseudomonadota</taxon>
        <taxon>Betaproteobacteria</taxon>
        <taxon>Rhodocyclales</taxon>
        <taxon>Rhodocyclaceae</taxon>
        <taxon>Propionivibrio</taxon>
    </lineage>
</organism>
<protein>
    <recommendedName>
        <fullName evidence="4">BrnA antitoxin family protein</fullName>
    </recommendedName>
</protein>
<proteinExistence type="predicted"/>
<dbReference type="Pfam" id="PF14384">
    <property type="entry name" value="BrnA_antitoxin"/>
    <property type="match status" value="1"/>
</dbReference>
<sequence>MQVRSKTRIFDVPTPAEDDAINAGALSDPDNPPLTDAQLSQFKRLRGQRGPQKTPVKCQVTLRLDPEVVDFYKATGSGWQSRINDALVGSVKAKKKTAA</sequence>
<reference evidence="2 3" key="1">
    <citation type="submission" date="2016-06" db="EMBL/GenBank/DDBJ databases">
        <authorList>
            <person name="Kjaerup R.B."/>
            <person name="Dalgaard T.S."/>
            <person name="Juul-Madsen H.R."/>
        </authorList>
    </citation>
    <scope>NUCLEOTIDE SEQUENCE [LARGE SCALE GENOMIC DNA]</scope>
    <source>
        <strain evidence="2">2</strain>
    </source>
</reference>
<dbReference type="Proteomes" id="UP000199600">
    <property type="component" value="Unassembled WGS sequence"/>
</dbReference>
<dbReference type="InterPro" id="IPR025528">
    <property type="entry name" value="BrnA_antitoxin"/>
</dbReference>
<keyword evidence="3" id="KW-1185">Reference proteome</keyword>
<dbReference type="EMBL" id="FLQY01000222">
    <property type="protein sequence ID" value="SBT08963.1"/>
    <property type="molecule type" value="Genomic_DNA"/>
</dbReference>
<gene>
    <name evidence="2" type="ORF">PROAA_2990009</name>
</gene>
<evidence type="ECO:0000313" key="2">
    <source>
        <dbReference type="EMBL" id="SBT08963.1"/>
    </source>
</evidence>
<feature type="region of interest" description="Disordered" evidence="1">
    <location>
        <begin position="1"/>
        <end position="36"/>
    </location>
</feature>
<evidence type="ECO:0000256" key="1">
    <source>
        <dbReference type="SAM" id="MobiDB-lite"/>
    </source>
</evidence>
<accession>A0A1A8XY33</accession>
<dbReference type="AlphaFoldDB" id="A0A1A8XY33"/>
<evidence type="ECO:0008006" key="4">
    <source>
        <dbReference type="Google" id="ProtNLM"/>
    </source>
</evidence>
<evidence type="ECO:0000313" key="3">
    <source>
        <dbReference type="Proteomes" id="UP000199600"/>
    </source>
</evidence>
<name>A0A1A8XY33_9RHOO</name>